<evidence type="ECO:0000256" key="1">
    <source>
        <dbReference type="ARBA" id="ARBA00004651"/>
    </source>
</evidence>
<feature type="transmembrane region" description="Helical" evidence="7">
    <location>
        <begin position="221"/>
        <end position="246"/>
    </location>
</feature>
<dbReference type="OrthoDB" id="9783218at2"/>
<feature type="domain" description="ABC transmembrane type-1" evidence="8">
    <location>
        <begin position="100"/>
        <end position="289"/>
    </location>
</feature>
<dbReference type="EMBL" id="NEVM01000002">
    <property type="protein sequence ID" value="OZI34268.1"/>
    <property type="molecule type" value="Genomic_DNA"/>
</dbReference>
<dbReference type="PROSITE" id="PS50928">
    <property type="entry name" value="ABC_TM1"/>
    <property type="match status" value="1"/>
</dbReference>
<dbReference type="Pfam" id="PF12911">
    <property type="entry name" value="OppC_N"/>
    <property type="match status" value="1"/>
</dbReference>
<keyword evidence="6 7" id="KW-0472">Membrane</keyword>
<evidence type="ECO:0000259" key="8">
    <source>
        <dbReference type="PROSITE" id="PS50928"/>
    </source>
</evidence>
<dbReference type="InterPro" id="IPR025966">
    <property type="entry name" value="OppC_N"/>
</dbReference>
<dbReference type="Pfam" id="PF00528">
    <property type="entry name" value="BPD_transp_1"/>
    <property type="match status" value="1"/>
</dbReference>
<dbReference type="Gene3D" id="1.10.3720.10">
    <property type="entry name" value="MetI-like"/>
    <property type="match status" value="1"/>
</dbReference>
<feature type="transmembrane region" description="Helical" evidence="7">
    <location>
        <begin position="106"/>
        <end position="128"/>
    </location>
</feature>
<dbReference type="InterPro" id="IPR000515">
    <property type="entry name" value="MetI-like"/>
</dbReference>
<dbReference type="GO" id="GO:0055085">
    <property type="term" value="P:transmembrane transport"/>
    <property type="evidence" value="ECO:0007669"/>
    <property type="project" value="InterPro"/>
</dbReference>
<dbReference type="RefSeq" id="WP_094853267.1">
    <property type="nucleotide sequence ID" value="NZ_NEVM01000002.1"/>
</dbReference>
<dbReference type="PANTHER" id="PTHR43386:SF25">
    <property type="entry name" value="PEPTIDE ABC TRANSPORTER PERMEASE PROTEIN"/>
    <property type="match status" value="1"/>
</dbReference>
<dbReference type="PANTHER" id="PTHR43386">
    <property type="entry name" value="OLIGOPEPTIDE TRANSPORT SYSTEM PERMEASE PROTEIN APPC"/>
    <property type="match status" value="1"/>
</dbReference>
<name>A0A261SA40_9BORD</name>
<comment type="subcellular location">
    <subcellularLocation>
        <location evidence="1 7">Cell membrane</location>
        <topology evidence="1 7">Multi-pass membrane protein</topology>
    </subcellularLocation>
</comment>
<dbReference type="SUPFAM" id="SSF161098">
    <property type="entry name" value="MetI-like"/>
    <property type="match status" value="1"/>
</dbReference>
<dbReference type="InterPro" id="IPR050366">
    <property type="entry name" value="BP-dependent_transpt_permease"/>
</dbReference>
<evidence type="ECO:0000256" key="5">
    <source>
        <dbReference type="ARBA" id="ARBA00022989"/>
    </source>
</evidence>
<evidence type="ECO:0000256" key="3">
    <source>
        <dbReference type="ARBA" id="ARBA00022475"/>
    </source>
</evidence>
<comment type="similarity">
    <text evidence="7">Belongs to the binding-protein-dependent transport system permease family.</text>
</comment>
<keyword evidence="10" id="KW-1185">Reference proteome</keyword>
<keyword evidence="5 7" id="KW-1133">Transmembrane helix</keyword>
<sequence length="302" mass="32511">MTPTTTTSPDAALALRFDETRNGTAARLLRHRNVRIGGVLVLIYILVASFGPLIWRLDPYAQDLLQRLKPPMWNPLGMAAHPLGTDALGRDILARLLEGARVSLTIGFGAATIGAMVGVTLGAVAGYFGKMTDHVVMFGLTCKLALPTLLLAMTLIYFIKPSLMTVVCVIGLLHWSLFLVVTRSATQRIREFDYVKASRLAGASVRQIISWDILPNIAGPLLVVFTSEIAVSILAEAALSFLGVGVPSPIPSWGLMIAEGKQVMFMRPWTVGAPGLALFLLVVGVNLLGDGLRDAFSPQTRH</sequence>
<feature type="transmembrane region" description="Helical" evidence="7">
    <location>
        <begin position="163"/>
        <end position="181"/>
    </location>
</feature>
<keyword evidence="2 7" id="KW-0813">Transport</keyword>
<feature type="transmembrane region" description="Helical" evidence="7">
    <location>
        <begin position="266"/>
        <end position="288"/>
    </location>
</feature>
<gene>
    <name evidence="9" type="ORF">CAL29_12055</name>
</gene>
<evidence type="ECO:0000313" key="10">
    <source>
        <dbReference type="Proteomes" id="UP000216020"/>
    </source>
</evidence>
<proteinExistence type="inferred from homology"/>
<feature type="transmembrane region" description="Helical" evidence="7">
    <location>
        <begin position="135"/>
        <end position="157"/>
    </location>
</feature>
<evidence type="ECO:0000256" key="7">
    <source>
        <dbReference type="RuleBase" id="RU363032"/>
    </source>
</evidence>
<dbReference type="InterPro" id="IPR035906">
    <property type="entry name" value="MetI-like_sf"/>
</dbReference>
<reference evidence="10" key="1">
    <citation type="submission" date="2017-05" db="EMBL/GenBank/DDBJ databases">
        <title>Complete and WGS of Bordetella genogroups.</title>
        <authorList>
            <person name="Spilker T."/>
            <person name="Lipuma J."/>
        </authorList>
    </citation>
    <scope>NUCLEOTIDE SEQUENCE [LARGE SCALE GENOMIC DNA]</scope>
    <source>
        <strain evidence="10">AU16122</strain>
    </source>
</reference>
<keyword evidence="4 7" id="KW-0812">Transmembrane</keyword>
<comment type="caution">
    <text evidence="9">The sequence shown here is derived from an EMBL/GenBank/DDBJ whole genome shotgun (WGS) entry which is preliminary data.</text>
</comment>
<evidence type="ECO:0000256" key="2">
    <source>
        <dbReference type="ARBA" id="ARBA00022448"/>
    </source>
</evidence>
<organism evidence="9 10">
    <name type="scientific">Bordetella genomosp. 10</name>
    <dbReference type="NCBI Taxonomy" id="1416804"/>
    <lineage>
        <taxon>Bacteria</taxon>
        <taxon>Pseudomonadati</taxon>
        <taxon>Pseudomonadota</taxon>
        <taxon>Betaproteobacteria</taxon>
        <taxon>Burkholderiales</taxon>
        <taxon>Alcaligenaceae</taxon>
        <taxon>Bordetella</taxon>
    </lineage>
</organism>
<evidence type="ECO:0000256" key="4">
    <source>
        <dbReference type="ARBA" id="ARBA00022692"/>
    </source>
</evidence>
<dbReference type="CDD" id="cd06261">
    <property type="entry name" value="TM_PBP2"/>
    <property type="match status" value="1"/>
</dbReference>
<dbReference type="GO" id="GO:0005886">
    <property type="term" value="C:plasma membrane"/>
    <property type="evidence" value="ECO:0007669"/>
    <property type="project" value="UniProtKB-SubCell"/>
</dbReference>
<dbReference type="AlphaFoldDB" id="A0A261SA40"/>
<evidence type="ECO:0000313" key="9">
    <source>
        <dbReference type="EMBL" id="OZI34268.1"/>
    </source>
</evidence>
<accession>A0A261SA40</accession>
<dbReference type="Proteomes" id="UP000216020">
    <property type="component" value="Unassembled WGS sequence"/>
</dbReference>
<evidence type="ECO:0000256" key="6">
    <source>
        <dbReference type="ARBA" id="ARBA00023136"/>
    </source>
</evidence>
<protein>
    <submittedName>
        <fullName evidence="9">Peptide ABC transporter permease</fullName>
    </submittedName>
</protein>
<keyword evidence="3" id="KW-1003">Cell membrane</keyword>
<feature type="transmembrane region" description="Helical" evidence="7">
    <location>
        <begin position="36"/>
        <end position="55"/>
    </location>
</feature>